<keyword evidence="7 10" id="KW-0472">Membrane</keyword>
<keyword evidence="12" id="KW-1185">Reference proteome</keyword>
<dbReference type="GO" id="GO:0004984">
    <property type="term" value="F:olfactory receptor activity"/>
    <property type="evidence" value="ECO:0007669"/>
    <property type="project" value="InterPro"/>
</dbReference>
<keyword evidence="5 10" id="KW-0552">Olfaction</keyword>
<evidence type="ECO:0000256" key="5">
    <source>
        <dbReference type="ARBA" id="ARBA00022725"/>
    </source>
</evidence>
<proteinExistence type="inferred from homology"/>
<protein>
    <recommendedName>
        <fullName evidence="10">Odorant receptor</fullName>
    </recommendedName>
</protein>
<feature type="transmembrane region" description="Helical" evidence="10">
    <location>
        <begin position="352"/>
        <end position="372"/>
    </location>
</feature>
<feature type="transmembrane region" description="Helical" evidence="10">
    <location>
        <begin position="181"/>
        <end position="211"/>
    </location>
</feature>
<dbReference type="AlphaFoldDB" id="A0A3F2ZEP1"/>
<dbReference type="VEuPathDB" id="VectorBase:PPAI013297"/>
<accession>A0A3F2ZEP1</accession>
<keyword evidence="3 10" id="KW-0716">Sensory transduction</keyword>
<dbReference type="EMBL" id="AJVK01004290">
    <property type="status" value="NOT_ANNOTATED_CDS"/>
    <property type="molecule type" value="Genomic_DNA"/>
</dbReference>
<dbReference type="GO" id="GO:0005549">
    <property type="term" value="F:odorant binding"/>
    <property type="evidence" value="ECO:0007669"/>
    <property type="project" value="InterPro"/>
</dbReference>
<evidence type="ECO:0000256" key="1">
    <source>
        <dbReference type="ARBA" id="ARBA00004651"/>
    </source>
</evidence>
<dbReference type="EnsemblMetazoa" id="PPAI013297-RA">
    <property type="protein sequence ID" value="PPAI013297-PA"/>
    <property type="gene ID" value="PPAI013297"/>
</dbReference>
<evidence type="ECO:0000256" key="4">
    <source>
        <dbReference type="ARBA" id="ARBA00022692"/>
    </source>
</evidence>
<feature type="transmembrane region" description="Helical" evidence="10">
    <location>
        <begin position="279"/>
        <end position="303"/>
    </location>
</feature>
<comment type="subcellular location">
    <subcellularLocation>
        <location evidence="1 10">Cell membrane</location>
        <topology evidence="1 10">Multi-pass membrane protein</topology>
    </subcellularLocation>
</comment>
<dbReference type="PANTHER" id="PTHR21137:SF35">
    <property type="entry name" value="ODORANT RECEPTOR 19A-RELATED"/>
    <property type="match status" value="1"/>
</dbReference>
<evidence type="ECO:0000256" key="8">
    <source>
        <dbReference type="ARBA" id="ARBA00023170"/>
    </source>
</evidence>
<reference evidence="11" key="1">
    <citation type="submission" date="2022-08" db="UniProtKB">
        <authorList>
            <consortium name="EnsemblMetazoa"/>
        </authorList>
    </citation>
    <scope>IDENTIFICATION</scope>
    <source>
        <strain evidence="11">Israel</strain>
    </source>
</reference>
<dbReference type="GO" id="GO:0007165">
    <property type="term" value="P:signal transduction"/>
    <property type="evidence" value="ECO:0007669"/>
    <property type="project" value="UniProtKB-KW"/>
</dbReference>
<evidence type="ECO:0000313" key="11">
    <source>
        <dbReference type="EnsemblMetazoa" id="PPAI013297-PA"/>
    </source>
</evidence>
<feature type="transmembrane region" description="Helical" evidence="10">
    <location>
        <begin position="41"/>
        <end position="62"/>
    </location>
</feature>
<feature type="transmembrane region" description="Helical" evidence="10">
    <location>
        <begin position="250"/>
        <end position="273"/>
    </location>
</feature>
<dbReference type="EMBL" id="AJVK01004291">
    <property type="status" value="NOT_ANNOTATED_CDS"/>
    <property type="molecule type" value="Genomic_DNA"/>
</dbReference>
<keyword evidence="4 10" id="KW-0812">Transmembrane</keyword>
<keyword evidence="9 10" id="KW-0807">Transducer</keyword>
<dbReference type="GO" id="GO:0005886">
    <property type="term" value="C:plasma membrane"/>
    <property type="evidence" value="ECO:0007669"/>
    <property type="project" value="UniProtKB-SubCell"/>
</dbReference>
<evidence type="ECO:0000256" key="7">
    <source>
        <dbReference type="ARBA" id="ARBA00023136"/>
    </source>
</evidence>
<feature type="transmembrane region" description="Helical" evidence="10">
    <location>
        <begin position="135"/>
        <end position="161"/>
    </location>
</feature>
<organism evidence="11 12">
    <name type="scientific">Phlebotomus papatasi</name>
    <name type="common">Sandfly</name>
    <dbReference type="NCBI Taxonomy" id="29031"/>
    <lineage>
        <taxon>Eukaryota</taxon>
        <taxon>Metazoa</taxon>
        <taxon>Ecdysozoa</taxon>
        <taxon>Arthropoda</taxon>
        <taxon>Hexapoda</taxon>
        <taxon>Insecta</taxon>
        <taxon>Pterygota</taxon>
        <taxon>Neoptera</taxon>
        <taxon>Endopterygota</taxon>
        <taxon>Diptera</taxon>
        <taxon>Nematocera</taxon>
        <taxon>Psychodoidea</taxon>
        <taxon>Psychodidae</taxon>
        <taxon>Phlebotomus</taxon>
        <taxon>Phlebotomus</taxon>
    </lineage>
</organism>
<evidence type="ECO:0000256" key="6">
    <source>
        <dbReference type="ARBA" id="ARBA00022989"/>
    </source>
</evidence>
<dbReference type="PANTHER" id="PTHR21137">
    <property type="entry name" value="ODORANT RECEPTOR"/>
    <property type="match status" value="1"/>
</dbReference>
<comment type="similarity">
    <text evidence="10">Belongs to the insect chemoreceptor superfamily. Heteromeric odorant receptor channel (TC 1.A.69) family.</text>
</comment>
<name>A0A3F2ZEP1_PHLPP</name>
<dbReference type="Pfam" id="PF02949">
    <property type="entry name" value="7tm_6"/>
    <property type="match status" value="1"/>
</dbReference>
<evidence type="ECO:0000256" key="10">
    <source>
        <dbReference type="RuleBase" id="RU351113"/>
    </source>
</evidence>
<dbReference type="Proteomes" id="UP000092462">
    <property type="component" value="Unassembled WGS sequence"/>
</dbReference>
<evidence type="ECO:0000313" key="12">
    <source>
        <dbReference type="Proteomes" id="UP000092462"/>
    </source>
</evidence>
<keyword evidence="8 10" id="KW-0675">Receptor</keyword>
<keyword evidence="2" id="KW-1003">Cell membrane</keyword>
<dbReference type="VEuPathDB" id="VectorBase:PPAPM1_008127"/>
<evidence type="ECO:0000256" key="2">
    <source>
        <dbReference type="ARBA" id="ARBA00022475"/>
    </source>
</evidence>
<keyword evidence="6 10" id="KW-1133">Transmembrane helix</keyword>
<feature type="transmembrane region" description="Helical" evidence="10">
    <location>
        <begin position="68"/>
        <end position="90"/>
    </location>
</feature>
<evidence type="ECO:0000256" key="9">
    <source>
        <dbReference type="ARBA" id="ARBA00023224"/>
    </source>
</evidence>
<sequence length="373" mass="43541">MADLTKCYSEFIRIENFLNNIINIFGFSFLPRRIFFGFQKYIFLVVLLYYNATTYTALYYFNGSMLEAFVIIMISVGIVQLAVKTLVLLINENELNELLLWIRGLHRDHTFGLITQSAGIHFKNIQFILKIFHKIIFAVYFVAAIGVIAYAIYTNFVIHSIPGIPVKQNQSNIYHHIHQGFILISIPFIITPCECILVTIGFYFIALLNVFHDMIKHLDKPNVENKKQFLRTIYTFHCAILKKFEIFNNVYFYVFTMQAGSSSLFIMLIFYIIRLKMNLIFVPLLLGIFLQFGLLCIFGEFIFSKSEKIFTDLYLTKWYEFDLSDQKVFLIMMCISQYPFGLKAAGMYDINIIMFVQVVKAGFSFCAILYTFT</sequence>
<evidence type="ECO:0000256" key="3">
    <source>
        <dbReference type="ARBA" id="ARBA00022606"/>
    </source>
</evidence>
<dbReference type="InterPro" id="IPR004117">
    <property type="entry name" value="7tm6_olfct_rcpt"/>
</dbReference>